<dbReference type="SUPFAM" id="SSF55073">
    <property type="entry name" value="Nucleotide cyclase"/>
    <property type="match status" value="1"/>
</dbReference>
<keyword evidence="4" id="KW-0808">Transferase</keyword>
<dbReference type="NCBIfam" id="TIGR00229">
    <property type="entry name" value="sensory_box"/>
    <property type="match status" value="1"/>
</dbReference>
<dbReference type="GO" id="GO:0005886">
    <property type="term" value="C:plasma membrane"/>
    <property type="evidence" value="ECO:0007669"/>
    <property type="project" value="TreeGrafter"/>
</dbReference>
<evidence type="ECO:0000259" key="2">
    <source>
        <dbReference type="PROSITE" id="PS50113"/>
    </source>
</evidence>
<dbReference type="SMART" id="SM00086">
    <property type="entry name" value="PAC"/>
    <property type="match status" value="1"/>
</dbReference>
<dbReference type="Gene3D" id="3.30.70.270">
    <property type="match status" value="1"/>
</dbReference>
<dbReference type="Gene3D" id="3.30.450.20">
    <property type="entry name" value="PAS domain"/>
    <property type="match status" value="1"/>
</dbReference>
<dbReference type="PROSITE" id="PS50887">
    <property type="entry name" value="GGDEF"/>
    <property type="match status" value="1"/>
</dbReference>
<dbReference type="EC" id="2.7.7.65" evidence="1"/>
<dbReference type="SMART" id="SM00267">
    <property type="entry name" value="GGDEF"/>
    <property type="match status" value="1"/>
</dbReference>
<dbReference type="PROSITE" id="PS50113">
    <property type="entry name" value="PAC"/>
    <property type="match status" value="1"/>
</dbReference>
<dbReference type="Pfam" id="PF00990">
    <property type="entry name" value="GGDEF"/>
    <property type="match status" value="1"/>
</dbReference>
<dbReference type="GO" id="GO:0052621">
    <property type="term" value="F:diguanylate cyclase activity"/>
    <property type="evidence" value="ECO:0007669"/>
    <property type="project" value="UniProtKB-EC"/>
</dbReference>
<evidence type="ECO:0000313" key="5">
    <source>
        <dbReference type="Proteomes" id="UP000886829"/>
    </source>
</evidence>
<accession>A0A9D1WB75</accession>
<gene>
    <name evidence="4" type="ORF">H9850_01030</name>
</gene>
<dbReference type="CDD" id="cd01949">
    <property type="entry name" value="GGDEF"/>
    <property type="match status" value="1"/>
</dbReference>
<dbReference type="InterPro" id="IPR050469">
    <property type="entry name" value="Diguanylate_Cyclase"/>
</dbReference>
<dbReference type="Proteomes" id="UP000886829">
    <property type="component" value="Unassembled WGS sequence"/>
</dbReference>
<reference evidence="4" key="2">
    <citation type="submission" date="2021-04" db="EMBL/GenBank/DDBJ databases">
        <authorList>
            <person name="Gilroy R."/>
        </authorList>
    </citation>
    <scope>NUCLEOTIDE SEQUENCE</scope>
    <source>
        <strain evidence="4">USASDec5-558</strain>
    </source>
</reference>
<dbReference type="AlphaFoldDB" id="A0A9D1WB75"/>
<dbReference type="EMBL" id="DXEV01000022">
    <property type="protein sequence ID" value="HIX56039.1"/>
    <property type="molecule type" value="Genomic_DNA"/>
</dbReference>
<dbReference type="InterPro" id="IPR000160">
    <property type="entry name" value="GGDEF_dom"/>
</dbReference>
<comment type="caution">
    <text evidence="4">The sequence shown here is derived from an EMBL/GenBank/DDBJ whole genome shotgun (WGS) entry which is preliminary data.</text>
</comment>
<dbReference type="GO" id="GO:0043709">
    <property type="term" value="P:cell adhesion involved in single-species biofilm formation"/>
    <property type="evidence" value="ECO:0007669"/>
    <property type="project" value="TreeGrafter"/>
</dbReference>
<dbReference type="InterPro" id="IPR029787">
    <property type="entry name" value="Nucleotide_cyclase"/>
</dbReference>
<dbReference type="Pfam" id="PF08447">
    <property type="entry name" value="PAS_3"/>
    <property type="match status" value="1"/>
</dbReference>
<dbReference type="PANTHER" id="PTHR45138:SF24">
    <property type="entry name" value="DIGUANYLATE CYCLASE DGCC-RELATED"/>
    <property type="match status" value="1"/>
</dbReference>
<dbReference type="InterPro" id="IPR035965">
    <property type="entry name" value="PAS-like_dom_sf"/>
</dbReference>
<dbReference type="InterPro" id="IPR013655">
    <property type="entry name" value="PAS_fold_3"/>
</dbReference>
<dbReference type="InterPro" id="IPR000700">
    <property type="entry name" value="PAS-assoc_C"/>
</dbReference>
<reference evidence="4" key="1">
    <citation type="journal article" date="2021" name="PeerJ">
        <title>Extensive microbial diversity within the chicken gut microbiome revealed by metagenomics and culture.</title>
        <authorList>
            <person name="Gilroy R."/>
            <person name="Ravi A."/>
            <person name="Getino M."/>
            <person name="Pursley I."/>
            <person name="Horton D.L."/>
            <person name="Alikhan N.F."/>
            <person name="Baker D."/>
            <person name="Gharbi K."/>
            <person name="Hall N."/>
            <person name="Watson M."/>
            <person name="Adriaenssens E.M."/>
            <person name="Foster-Nyarko E."/>
            <person name="Jarju S."/>
            <person name="Secka A."/>
            <person name="Antonio M."/>
            <person name="Oren A."/>
            <person name="Chaudhuri R.R."/>
            <person name="La Ragione R."/>
            <person name="Hildebrand F."/>
            <person name="Pallen M.J."/>
        </authorList>
    </citation>
    <scope>NUCLEOTIDE SEQUENCE</scope>
    <source>
        <strain evidence="4">USASDec5-558</strain>
    </source>
</reference>
<dbReference type="SUPFAM" id="SSF55785">
    <property type="entry name" value="PYP-like sensor domain (PAS domain)"/>
    <property type="match status" value="1"/>
</dbReference>
<protein>
    <recommendedName>
        <fullName evidence="1">diguanylate cyclase</fullName>
        <ecNumber evidence="1">2.7.7.65</ecNumber>
    </recommendedName>
</protein>
<evidence type="ECO:0000259" key="3">
    <source>
        <dbReference type="PROSITE" id="PS50887"/>
    </source>
</evidence>
<dbReference type="NCBIfam" id="TIGR00254">
    <property type="entry name" value="GGDEF"/>
    <property type="match status" value="1"/>
</dbReference>
<dbReference type="GO" id="GO:1902201">
    <property type="term" value="P:negative regulation of bacterial-type flagellum-dependent cell motility"/>
    <property type="evidence" value="ECO:0007669"/>
    <property type="project" value="TreeGrafter"/>
</dbReference>
<dbReference type="CDD" id="cd00130">
    <property type="entry name" value="PAS"/>
    <property type="match status" value="1"/>
</dbReference>
<feature type="domain" description="PAC" evidence="2">
    <location>
        <begin position="89"/>
        <end position="140"/>
    </location>
</feature>
<dbReference type="InterPro" id="IPR001610">
    <property type="entry name" value="PAC"/>
</dbReference>
<proteinExistence type="predicted"/>
<evidence type="ECO:0000313" key="4">
    <source>
        <dbReference type="EMBL" id="HIX56039.1"/>
    </source>
</evidence>
<dbReference type="InterPro" id="IPR043128">
    <property type="entry name" value="Rev_trsase/Diguanyl_cyclase"/>
</dbReference>
<name>A0A9D1WB75_9GAMM</name>
<organism evidence="4 5">
    <name type="scientific">Candidatus Anaerobiospirillum pullistercoris</name>
    <dbReference type="NCBI Taxonomy" id="2838452"/>
    <lineage>
        <taxon>Bacteria</taxon>
        <taxon>Pseudomonadati</taxon>
        <taxon>Pseudomonadota</taxon>
        <taxon>Gammaproteobacteria</taxon>
        <taxon>Aeromonadales</taxon>
        <taxon>Succinivibrionaceae</taxon>
        <taxon>Anaerobiospirillum</taxon>
    </lineage>
</organism>
<sequence length="509" mass="57743">MSDKPTNDALEFEKILNALDCGVVKIIFTDKDHRTVQWANDGFFRLTGSTREDYADAERSGNPRNVLHPDDFEWVFKAFADHVETREPLDIVYRVFHKDGHIVWLHVTSSVIGIEDGNPVFINVMTDITEHKNLQLRLQWEQERDRIISSLSNEIIFEYRCDEDVMLHFGRYYEVLGDRAMIKHYHHFLRNEGVIHPDDVHVLESLLDPQELERHSLTGYAADANAEEAALLRLRASDEADTGAATATKDKDTASVEPKAAVDSELVSREIKEIWHQFHDSMQHNTESNVLLLEKIPRFRLRLLSGEYQWYWAVCTTVVDFTGQKVILGKIVNSHEAMTTIERLKERSETDSLTSLLNRGAGEQAVIQCLNDNSVSWILMVIDIDDFKQVNDTYGHSRGDAAIKSLGDCLRKICRSTDVVARLGGDEFLVLLRGSFSPDSSRKIAYSFWNRLQQKLKEHTAALGFSFTLSAGVAISSQHGVVYAVLFDCADAALYTSKRAGRNRLTVAP</sequence>
<dbReference type="InterPro" id="IPR000014">
    <property type="entry name" value="PAS"/>
</dbReference>
<feature type="domain" description="GGDEF" evidence="3">
    <location>
        <begin position="375"/>
        <end position="509"/>
    </location>
</feature>
<keyword evidence="4" id="KW-0548">Nucleotidyltransferase</keyword>
<dbReference type="PANTHER" id="PTHR45138">
    <property type="entry name" value="REGULATORY COMPONENTS OF SENSORY TRANSDUCTION SYSTEM"/>
    <property type="match status" value="1"/>
</dbReference>
<evidence type="ECO:0000256" key="1">
    <source>
        <dbReference type="ARBA" id="ARBA00012528"/>
    </source>
</evidence>